<evidence type="ECO:0000256" key="4">
    <source>
        <dbReference type="ARBA" id="ARBA00022857"/>
    </source>
</evidence>
<dbReference type="GO" id="GO:0016491">
    <property type="term" value="F:oxidoreductase activity"/>
    <property type="evidence" value="ECO:0007669"/>
    <property type="project" value="UniProtKB-KW"/>
</dbReference>
<accession>A0A2Z4FKB7</accession>
<name>A0A2Z4FKB7_9DELT</name>
<keyword evidence="5" id="KW-0560">Oxidoreductase</keyword>
<dbReference type="RefSeq" id="WP_111334002.1">
    <property type="nucleotide sequence ID" value="NZ_CP030032.1"/>
</dbReference>
<keyword evidence="7" id="KW-1185">Reference proteome</keyword>
<proteinExistence type="predicted"/>
<reference evidence="6 7" key="1">
    <citation type="submission" date="2018-06" db="EMBL/GenBank/DDBJ databases">
        <title>Lujinxingia sediminis gen. nov. sp. nov., a new facultative anaerobic member of the class Deltaproteobacteria, and proposal of Lujinxingaceae fam. nov.</title>
        <authorList>
            <person name="Guo L.-Y."/>
            <person name="Li C.-M."/>
            <person name="Wang S."/>
            <person name="Du Z.-J."/>
        </authorList>
    </citation>
    <scope>NUCLEOTIDE SEQUENCE [LARGE SCALE GENOMIC DNA]</scope>
    <source>
        <strain evidence="6 7">FA350</strain>
    </source>
</reference>
<gene>
    <name evidence="6" type="ORF">DN745_08700</name>
</gene>
<evidence type="ECO:0000313" key="6">
    <source>
        <dbReference type="EMBL" id="AWV89411.1"/>
    </source>
</evidence>
<comment type="cofactor">
    <cofactor evidence="1">
        <name>FAD</name>
        <dbReference type="ChEBI" id="CHEBI:57692"/>
    </cofactor>
</comment>
<dbReference type="SUPFAM" id="SSF51971">
    <property type="entry name" value="Nucleotide-binding domain"/>
    <property type="match status" value="1"/>
</dbReference>
<dbReference type="InterPro" id="IPR023753">
    <property type="entry name" value="FAD/NAD-binding_dom"/>
</dbReference>
<protein>
    <submittedName>
        <fullName evidence="6">Uncharacterized protein</fullName>
    </submittedName>
</protein>
<dbReference type="OrthoDB" id="9803192at2"/>
<dbReference type="InterPro" id="IPR036188">
    <property type="entry name" value="FAD/NAD-bd_sf"/>
</dbReference>
<organism evidence="6 7">
    <name type="scientific">Bradymonas sediminis</name>
    <dbReference type="NCBI Taxonomy" id="1548548"/>
    <lineage>
        <taxon>Bacteria</taxon>
        <taxon>Deltaproteobacteria</taxon>
        <taxon>Bradymonadales</taxon>
        <taxon>Bradymonadaceae</taxon>
        <taxon>Bradymonas</taxon>
    </lineage>
</organism>
<dbReference type="Pfam" id="PF07992">
    <property type="entry name" value="Pyr_redox_2"/>
    <property type="match status" value="1"/>
</dbReference>
<keyword evidence="4" id="KW-0521">NADP</keyword>
<dbReference type="PANTHER" id="PTHR48467">
    <property type="entry name" value="GLUTAMATE SYNTHASE 1 [NADH], CHLOROPLASTIC-LIKE"/>
    <property type="match status" value="1"/>
</dbReference>
<dbReference type="Gene3D" id="3.40.50.720">
    <property type="entry name" value="NAD(P)-binding Rossmann-like Domain"/>
    <property type="match status" value="1"/>
</dbReference>
<keyword evidence="3" id="KW-0274">FAD</keyword>
<evidence type="ECO:0000256" key="1">
    <source>
        <dbReference type="ARBA" id="ARBA00001974"/>
    </source>
</evidence>
<dbReference type="KEGG" id="bsed:DN745_08700"/>
<dbReference type="Gene3D" id="3.50.50.60">
    <property type="entry name" value="FAD/NAD(P)-binding domain"/>
    <property type="match status" value="1"/>
</dbReference>
<dbReference type="InterPro" id="IPR055275">
    <property type="entry name" value="Ferredox_Rdtase"/>
</dbReference>
<dbReference type="PRINTS" id="PR00419">
    <property type="entry name" value="ADXRDTASE"/>
</dbReference>
<dbReference type="PANTHER" id="PTHR48467:SF1">
    <property type="entry name" value="GLUTAMATE SYNTHASE 1 [NADH], CHLOROPLASTIC-LIKE"/>
    <property type="match status" value="1"/>
</dbReference>
<keyword evidence="2" id="KW-0285">Flavoprotein</keyword>
<sequence length="457" mass="50757">MSSKNYTIAMIGAGPAALYSTDKLVNAGHNVVIINRDIKPGGLAEFGIYPNKYKMKRGLRTIFRKILSNPRVTYLGNVSVGQDADISIDEIREMGFDAIVVAVGAQGTKWLGLEGEDAESVFHAKDLVYHYNALPPYSEREFAIGENVCVIGLGNVSLDIVHWLACEKKVERVTSVARRGPAERKTTRKELRLVSGALDVEQLRAEFDTITPSMVGVGQEPEKVFGELTRFAGTPLETESDTKFNMRFFRTPSRIERDASGEVTGLVCKKTRLVPREDGGTQLETLEEEEVLPCDTVVFAIGDSIEPSLGLPLDSRWSSSFATVVEPWEAHPDRPRYMVADPTQNQPLWGTFVIGWAREASDGLVGKAKADGEQGCDEILAYLDGEFEKGPESELETPEILENLLNFLASRQIQVVDYDNVRQIEAVEQQRAEELELEEFKFSTQKDMLEMVYPPGA</sequence>
<evidence type="ECO:0000256" key="3">
    <source>
        <dbReference type="ARBA" id="ARBA00022827"/>
    </source>
</evidence>
<evidence type="ECO:0000256" key="5">
    <source>
        <dbReference type="ARBA" id="ARBA00023002"/>
    </source>
</evidence>
<dbReference type="Proteomes" id="UP000249799">
    <property type="component" value="Chromosome"/>
</dbReference>
<evidence type="ECO:0000256" key="2">
    <source>
        <dbReference type="ARBA" id="ARBA00022630"/>
    </source>
</evidence>
<dbReference type="EMBL" id="CP030032">
    <property type="protein sequence ID" value="AWV89411.1"/>
    <property type="molecule type" value="Genomic_DNA"/>
</dbReference>
<evidence type="ECO:0000313" key="7">
    <source>
        <dbReference type="Proteomes" id="UP000249799"/>
    </source>
</evidence>
<dbReference type="AlphaFoldDB" id="A0A2Z4FKB7"/>